<keyword evidence="5" id="KW-1185">Reference proteome</keyword>
<dbReference type="Proteomes" id="UP000237968">
    <property type="component" value="Unassembled WGS sequence"/>
</dbReference>
<evidence type="ECO:0000256" key="2">
    <source>
        <dbReference type="SAM" id="Phobius"/>
    </source>
</evidence>
<feature type="region of interest" description="Disordered" evidence="1">
    <location>
        <begin position="135"/>
        <end position="157"/>
    </location>
</feature>
<dbReference type="InterPro" id="IPR000253">
    <property type="entry name" value="FHA_dom"/>
</dbReference>
<feature type="compositionally biased region" description="Low complexity" evidence="1">
    <location>
        <begin position="135"/>
        <end position="151"/>
    </location>
</feature>
<feature type="compositionally biased region" description="Basic and acidic residues" evidence="1">
    <location>
        <begin position="194"/>
        <end position="216"/>
    </location>
</feature>
<feature type="domain" description="FHA" evidence="3">
    <location>
        <begin position="22"/>
        <end position="71"/>
    </location>
</feature>
<keyword evidence="2" id="KW-1133">Transmembrane helix</keyword>
<evidence type="ECO:0000259" key="3">
    <source>
        <dbReference type="PROSITE" id="PS50006"/>
    </source>
</evidence>
<dbReference type="CDD" id="cd00060">
    <property type="entry name" value="FHA"/>
    <property type="match status" value="1"/>
</dbReference>
<keyword evidence="2" id="KW-0472">Membrane</keyword>
<sequence>MRLIIEDLEGSTTVVNLGNEEVTIGRKPHNTIQLTEQNVSRSHAKLIFQDDGWLIHDLGSYNGIKVNGVEISEPTLLRESDLIQIGDYHLTLTDNVDRQTLDIQRPRAANDGLVAMASSSDLPSMSVEDLEPMRAPAGAAAAAPGAQGYEPAPDEEEKPSKVGLIIGIVGALAAVVGIAIFLASNAGGDDDDTKEVAADDGKQEPVAKEAPKKDAGGTEVVPEVLPEPGDTGEAPAADEGVAPSDDDDGGEIVAEIDEPKPKPKPKPSNQPKPKPKPKLPPEQALAAARKASLQGDNRKAYNLAKDAYDQNKSGDALNLMGVAACKMGSASKAKSAYRKMTSKDKGTLEKICGPLGIEL</sequence>
<dbReference type="AlphaFoldDB" id="A0A2S9XCX0"/>
<protein>
    <submittedName>
        <fullName evidence="4">FHA domain protein</fullName>
    </submittedName>
</protein>
<dbReference type="EMBL" id="PVNK01000271">
    <property type="protein sequence ID" value="PRP90708.1"/>
    <property type="molecule type" value="Genomic_DNA"/>
</dbReference>
<organism evidence="4 5">
    <name type="scientific">Enhygromyxa salina</name>
    <dbReference type="NCBI Taxonomy" id="215803"/>
    <lineage>
        <taxon>Bacteria</taxon>
        <taxon>Pseudomonadati</taxon>
        <taxon>Myxococcota</taxon>
        <taxon>Polyangia</taxon>
        <taxon>Nannocystales</taxon>
        <taxon>Nannocystaceae</taxon>
        <taxon>Enhygromyxa</taxon>
    </lineage>
</organism>
<dbReference type="SUPFAM" id="SSF49879">
    <property type="entry name" value="SMAD/FHA domain"/>
    <property type="match status" value="1"/>
</dbReference>
<dbReference type="InterPro" id="IPR008984">
    <property type="entry name" value="SMAD_FHA_dom_sf"/>
</dbReference>
<evidence type="ECO:0000313" key="4">
    <source>
        <dbReference type="EMBL" id="PRP90708.1"/>
    </source>
</evidence>
<dbReference type="Gene3D" id="2.60.200.20">
    <property type="match status" value="1"/>
</dbReference>
<feature type="region of interest" description="Disordered" evidence="1">
    <location>
        <begin position="185"/>
        <end position="297"/>
    </location>
</feature>
<proteinExistence type="predicted"/>
<name>A0A2S9XCX0_9BACT</name>
<gene>
    <name evidence="4" type="ORF">ENSA5_62300</name>
</gene>
<evidence type="ECO:0000256" key="1">
    <source>
        <dbReference type="SAM" id="MobiDB-lite"/>
    </source>
</evidence>
<dbReference type="Pfam" id="PF00498">
    <property type="entry name" value="FHA"/>
    <property type="match status" value="1"/>
</dbReference>
<dbReference type="InterPro" id="IPR050923">
    <property type="entry name" value="Cell_Proc_Reg/RNA_Proc"/>
</dbReference>
<dbReference type="SMART" id="SM00240">
    <property type="entry name" value="FHA"/>
    <property type="match status" value="1"/>
</dbReference>
<keyword evidence="2" id="KW-0812">Transmembrane</keyword>
<reference evidence="4 5" key="1">
    <citation type="submission" date="2018-03" db="EMBL/GenBank/DDBJ databases">
        <title>Draft Genome Sequences of the Obligatory Marine Myxobacteria Enhygromyxa salina SWB005.</title>
        <authorList>
            <person name="Poehlein A."/>
            <person name="Moghaddam J.A."/>
            <person name="Harms H."/>
            <person name="Alanjari M."/>
            <person name="Koenig G.M."/>
            <person name="Daniel R."/>
            <person name="Schaeberle T.F."/>
        </authorList>
    </citation>
    <scope>NUCLEOTIDE SEQUENCE [LARGE SCALE GENOMIC DNA]</scope>
    <source>
        <strain evidence="4 5">SWB005</strain>
    </source>
</reference>
<accession>A0A2S9XCX0</accession>
<comment type="caution">
    <text evidence="4">The sequence shown here is derived from an EMBL/GenBank/DDBJ whole genome shotgun (WGS) entry which is preliminary data.</text>
</comment>
<dbReference type="PANTHER" id="PTHR23308">
    <property type="entry name" value="NUCLEAR INHIBITOR OF PROTEIN PHOSPHATASE-1"/>
    <property type="match status" value="1"/>
</dbReference>
<feature type="transmembrane region" description="Helical" evidence="2">
    <location>
        <begin position="162"/>
        <end position="183"/>
    </location>
</feature>
<dbReference type="PROSITE" id="PS50006">
    <property type="entry name" value="FHA_DOMAIN"/>
    <property type="match status" value="1"/>
</dbReference>
<evidence type="ECO:0000313" key="5">
    <source>
        <dbReference type="Proteomes" id="UP000237968"/>
    </source>
</evidence>
<feature type="compositionally biased region" description="Acidic residues" evidence="1">
    <location>
        <begin position="244"/>
        <end position="256"/>
    </location>
</feature>